<feature type="compositionally biased region" description="Low complexity" evidence="1">
    <location>
        <begin position="37"/>
        <end position="48"/>
    </location>
</feature>
<dbReference type="PROSITE" id="PS50086">
    <property type="entry name" value="TBC_RABGAP"/>
    <property type="match status" value="1"/>
</dbReference>
<accession>A0ABM1ZVN4</accession>
<dbReference type="SMART" id="SM00164">
    <property type="entry name" value="TBC"/>
    <property type="match status" value="1"/>
</dbReference>
<dbReference type="GeneID" id="115255169"/>
<dbReference type="EnsemblMetazoa" id="AALFPA23_022086.R32710">
    <property type="protein sequence ID" value="AALFPA23_022086.P32710"/>
    <property type="gene ID" value="AALFPA23_022086"/>
</dbReference>
<dbReference type="Pfam" id="PF00566">
    <property type="entry name" value="RabGAP-TBC"/>
    <property type="match status" value="1"/>
</dbReference>
<dbReference type="InterPro" id="IPR042507">
    <property type="entry name" value="TBC1D19"/>
</dbReference>
<dbReference type="Proteomes" id="UP000069940">
    <property type="component" value="Unassembled WGS sequence"/>
</dbReference>
<protein>
    <recommendedName>
        <fullName evidence="2">Rab-GAP TBC domain-containing protein</fullName>
    </recommendedName>
</protein>
<feature type="region of interest" description="Disordered" evidence="1">
    <location>
        <begin position="26"/>
        <end position="59"/>
    </location>
</feature>
<evidence type="ECO:0000259" key="2">
    <source>
        <dbReference type="PROSITE" id="PS50086"/>
    </source>
</evidence>
<dbReference type="PANTHER" id="PTHR16110">
    <property type="entry name" value="TBC1 DOMAIN FAMILY MEMBER 19"/>
    <property type="match status" value="1"/>
</dbReference>
<keyword evidence="4" id="KW-1185">Reference proteome</keyword>
<dbReference type="RefSeq" id="XP_062706275.1">
    <property type="nucleotide sequence ID" value="XM_062850291.1"/>
</dbReference>
<reference evidence="3" key="2">
    <citation type="submission" date="2025-05" db="UniProtKB">
        <authorList>
            <consortium name="EnsemblMetazoa"/>
        </authorList>
    </citation>
    <scope>IDENTIFICATION</scope>
    <source>
        <strain evidence="3">Foshan</strain>
    </source>
</reference>
<dbReference type="PANTHER" id="PTHR16110:SF1">
    <property type="entry name" value="TBC1 DOMAIN FAMILY MEMBER 19"/>
    <property type="match status" value="1"/>
</dbReference>
<dbReference type="RefSeq" id="XP_062706273.1">
    <property type="nucleotide sequence ID" value="XM_062850289.1"/>
</dbReference>
<dbReference type="EnsemblMetazoa" id="AALFPA23_022086.R32714">
    <property type="protein sequence ID" value="AALFPA23_022086.P32714"/>
    <property type="gene ID" value="AALFPA23_022086"/>
</dbReference>
<dbReference type="RefSeq" id="XP_062706277.1">
    <property type="nucleotide sequence ID" value="XM_062850293.1"/>
</dbReference>
<dbReference type="InterPro" id="IPR000195">
    <property type="entry name" value="Rab-GAP-TBC_dom"/>
</dbReference>
<dbReference type="SUPFAM" id="SSF47923">
    <property type="entry name" value="Ypt/Rab-GAP domain of gyp1p"/>
    <property type="match status" value="2"/>
</dbReference>
<dbReference type="RefSeq" id="XP_062706276.1">
    <property type="nucleotide sequence ID" value="XM_062850292.1"/>
</dbReference>
<evidence type="ECO:0000313" key="4">
    <source>
        <dbReference type="Proteomes" id="UP000069940"/>
    </source>
</evidence>
<evidence type="ECO:0000313" key="3">
    <source>
        <dbReference type="EnsemblMetazoa" id="AALFPA23_022086.P32714"/>
    </source>
</evidence>
<evidence type="ECO:0000256" key="1">
    <source>
        <dbReference type="SAM" id="MobiDB-lite"/>
    </source>
</evidence>
<proteinExistence type="predicted"/>
<name>A0ABM1ZVN4_AEDAL</name>
<organism evidence="3 4">
    <name type="scientific">Aedes albopictus</name>
    <name type="common">Asian tiger mosquito</name>
    <name type="synonym">Stegomyia albopicta</name>
    <dbReference type="NCBI Taxonomy" id="7160"/>
    <lineage>
        <taxon>Eukaryota</taxon>
        <taxon>Metazoa</taxon>
        <taxon>Ecdysozoa</taxon>
        <taxon>Arthropoda</taxon>
        <taxon>Hexapoda</taxon>
        <taxon>Insecta</taxon>
        <taxon>Pterygota</taxon>
        <taxon>Neoptera</taxon>
        <taxon>Endopterygota</taxon>
        <taxon>Diptera</taxon>
        <taxon>Nematocera</taxon>
        <taxon>Culicoidea</taxon>
        <taxon>Culicidae</taxon>
        <taxon>Culicinae</taxon>
        <taxon>Aedini</taxon>
        <taxon>Aedes</taxon>
        <taxon>Stegomyia</taxon>
    </lineage>
</organism>
<reference evidence="4" key="1">
    <citation type="journal article" date="2015" name="Proc. Natl. Acad. Sci. U.S.A.">
        <title>Genome sequence of the Asian Tiger mosquito, Aedes albopictus, reveals insights into its biology, genetics, and evolution.</title>
        <authorList>
            <person name="Chen X.G."/>
            <person name="Jiang X."/>
            <person name="Gu J."/>
            <person name="Xu M."/>
            <person name="Wu Y."/>
            <person name="Deng Y."/>
            <person name="Zhang C."/>
            <person name="Bonizzoni M."/>
            <person name="Dermauw W."/>
            <person name="Vontas J."/>
            <person name="Armbruster P."/>
            <person name="Huang X."/>
            <person name="Yang Y."/>
            <person name="Zhang H."/>
            <person name="He W."/>
            <person name="Peng H."/>
            <person name="Liu Y."/>
            <person name="Wu K."/>
            <person name="Chen J."/>
            <person name="Lirakis M."/>
            <person name="Topalis P."/>
            <person name="Van Leeuwen T."/>
            <person name="Hall A.B."/>
            <person name="Jiang X."/>
            <person name="Thorpe C."/>
            <person name="Mueller R.L."/>
            <person name="Sun C."/>
            <person name="Waterhouse R.M."/>
            <person name="Yan G."/>
            <person name="Tu Z.J."/>
            <person name="Fang X."/>
            <person name="James A.A."/>
        </authorList>
    </citation>
    <scope>NUCLEOTIDE SEQUENCE [LARGE SCALE GENOMIC DNA]</scope>
    <source>
        <strain evidence="4">Foshan</strain>
    </source>
</reference>
<sequence length="589" mass="67510">MPEWAEAKRESRLAIEPATVAALEVALEAEQDTEPGSSASTSESSSPSKNQPGGQTNGNLQLHMEELKDASIHHTALKLSEDIKAMKIYGSLYKMVQKLACSPEVDKDDMKHTLEAAIKANGLETEIRNVIYHLIRNSLKVEPKPTVPSSDPLYYLRRAGIQWERRVRKSLNSMCSESKAQLQGQMRSATDREEILTKWDELSNYQIDLTNYRPVYAPKDLLDVLLSLKGPVKQDETEYRKYFRFSQQQIASKLKLIKSFFSFLPKWEFSHISLPVKNLFELRVHFSELLRNDNNGGGATDWAVTCQKILKTRHAPLCQQALKKGITPPPLRGHLWAYVLGSQVEAHHTEHWDNLKQSVLTTESIVDKLVFKDVQLTATNDDRYFVFEDVLYQIMLCFSRDSEISQMIQTEFTNSAKVKQYEGPACGFVPFHGICMLAAPFCYLYDNPVALYFTFRAFYVRYCHRLTTINTHPQGIVSLCLLFEKLLQTHEPQLWSHFRELQIQPIRVVFKWLMRAFSGHLPPEQLLILWDLILGYDSLEILSLLALIILSFRRESLMQVVTLENIEAILSDLSSVKVLPLIQLTLSRD</sequence>
<dbReference type="EnsemblMetazoa" id="AALFPA23_022086.R32709">
    <property type="protein sequence ID" value="AALFPA23_022086.P32709"/>
    <property type="gene ID" value="AALFPA23_022086"/>
</dbReference>
<dbReference type="EnsemblMetazoa" id="AALFPA23_022086.R32711">
    <property type="protein sequence ID" value="AALFPA23_022086.P32711"/>
    <property type="gene ID" value="AALFPA23_022086"/>
</dbReference>
<dbReference type="InterPro" id="IPR035969">
    <property type="entry name" value="Rab-GAP_TBC_sf"/>
</dbReference>
<dbReference type="EnsemblMetazoa" id="AALFPA23_022086.R32713">
    <property type="protein sequence ID" value="AALFPA23_022086.P32713"/>
    <property type="gene ID" value="AALFPA23_022086"/>
</dbReference>
<feature type="compositionally biased region" description="Polar residues" evidence="1">
    <location>
        <begin position="49"/>
        <end position="59"/>
    </location>
</feature>
<feature type="domain" description="Rab-GAP TBC" evidence="2">
    <location>
        <begin position="326"/>
        <end position="537"/>
    </location>
</feature>
<dbReference type="RefSeq" id="XP_062706274.1">
    <property type="nucleotide sequence ID" value="XM_062850290.1"/>
</dbReference>
<dbReference type="Gene3D" id="1.10.472.80">
    <property type="entry name" value="Ypt/Rab-GAP domain of gyp1p, domain 3"/>
    <property type="match status" value="1"/>
</dbReference>